<dbReference type="GO" id="GO:0016491">
    <property type="term" value="F:oxidoreductase activity"/>
    <property type="evidence" value="ECO:0007669"/>
    <property type="project" value="UniProtKB-KW"/>
</dbReference>
<accession>A0A090IBZ7</accession>
<dbReference type="HOGENOM" id="CLU_003827_7_4_6"/>
<dbReference type="CDD" id="cd06189">
    <property type="entry name" value="flavin_oxioreductase"/>
    <property type="match status" value="1"/>
</dbReference>
<evidence type="ECO:0000256" key="4">
    <source>
        <dbReference type="ARBA" id="ARBA00038177"/>
    </source>
</evidence>
<dbReference type="InterPro" id="IPR050415">
    <property type="entry name" value="MRET"/>
</dbReference>
<dbReference type="Proteomes" id="UP000183794">
    <property type="component" value="Unassembled WGS sequence"/>
</dbReference>
<dbReference type="EMBL" id="FPLJ01000059">
    <property type="protein sequence ID" value="SGY93695.1"/>
    <property type="molecule type" value="Genomic_DNA"/>
</dbReference>
<dbReference type="AlphaFoldDB" id="A0A090IBZ7"/>
<evidence type="ECO:0000313" key="8">
    <source>
        <dbReference type="Proteomes" id="UP000182660"/>
    </source>
</evidence>
<keyword evidence="8" id="KW-1185">Reference proteome</keyword>
<dbReference type="Pfam" id="PF00970">
    <property type="entry name" value="FAD_binding_6"/>
    <property type="match status" value="1"/>
</dbReference>
<feature type="domain" description="FAD-binding FR-type" evidence="5">
    <location>
        <begin position="1"/>
        <end position="100"/>
    </location>
</feature>
<keyword evidence="2" id="KW-0455">Luminescence</keyword>
<evidence type="ECO:0000259" key="5">
    <source>
        <dbReference type="PROSITE" id="PS51384"/>
    </source>
</evidence>
<dbReference type="SUPFAM" id="SSF52343">
    <property type="entry name" value="Ferredoxin reductase-like, C-terminal NADP-linked domain"/>
    <property type="match status" value="1"/>
</dbReference>
<evidence type="ECO:0000313" key="6">
    <source>
        <dbReference type="EMBL" id="SGY93695.1"/>
    </source>
</evidence>
<dbReference type="InterPro" id="IPR017938">
    <property type="entry name" value="Riboflavin_synthase-like_b-brl"/>
</dbReference>
<evidence type="ECO:0000313" key="9">
    <source>
        <dbReference type="Proteomes" id="UP000183794"/>
    </source>
</evidence>
<dbReference type="InterPro" id="IPR039261">
    <property type="entry name" value="FNR_nucleotide-bd"/>
</dbReference>
<protein>
    <submittedName>
        <fullName evidence="7">NAD(P)H-flavin reductase</fullName>
    </submittedName>
</protein>
<dbReference type="PRINTS" id="PR00410">
    <property type="entry name" value="PHEHYDRXLASE"/>
</dbReference>
<dbReference type="EMBL" id="FPLD01000073">
    <property type="protein sequence ID" value="SGZ04878.1"/>
    <property type="molecule type" value="Genomic_DNA"/>
</dbReference>
<dbReference type="PANTHER" id="PTHR47354">
    <property type="entry name" value="NADH OXIDOREDUCTASE HCR"/>
    <property type="match status" value="1"/>
</dbReference>
<dbReference type="Proteomes" id="UP000182660">
    <property type="component" value="Unassembled WGS sequence"/>
</dbReference>
<dbReference type="InterPro" id="IPR008333">
    <property type="entry name" value="Cbr1-like_FAD-bd_dom"/>
</dbReference>
<dbReference type="RefSeq" id="WP_045108542.1">
    <property type="nucleotide sequence ID" value="NZ_CAWQZC010000103.1"/>
</dbReference>
<dbReference type="SUPFAM" id="SSF63380">
    <property type="entry name" value="Riboflavin synthase domain-like"/>
    <property type="match status" value="1"/>
</dbReference>
<evidence type="ECO:0000256" key="1">
    <source>
        <dbReference type="ARBA" id="ARBA00023002"/>
    </source>
</evidence>
<dbReference type="PROSITE" id="PS51384">
    <property type="entry name" value="FAD_FR"/>
    <property type="match status" value="1"/>
</dbReference>
<dbReference type="NCBIfam" id="NF005963">
    <property type="entry name" value="PRK08051.1"/>
    <property type="match status" value="1"/>
</dbReference>
<dbReference type="PATRIC" id="fig|80854.5.peg.40"/>
<sequence>MLRIKCEVTLLESYTDTVFNVKLKPEQKVEFQAGQYLMVVMAEDDKRPFSIASNPSNDDVLELHIGASEQNSYAMQVVERLKSGTIEVELPGGNAGLREDSERPLVLIAGGTGFSYTKSILERAVEVNQRPISLYWGAREASHLYAFSLAQELADAHPQVTFIPVVETAPEQWSGKVGQVHKVVMDDVANLAACDVYIAGRFEMAGAARTDFAPLGVKEHLYGDAFEFI</sequence>
<dbReference type="PANTHER" id="PTHR47354:SF7">
    <property type="entry name" value="NAD(P)H-FLAVIN REDUCTASE"/>
    <property type="match status" value="1"/>
</dbReference>
<evidence type="ECO:0000256" key="3">
    <source>
        <dbReference type="ARBA" id="ARBA00034078"/>
    </source>
</evidence>
<organism evidence="7 9">
    <name type="scientific">Moritella viscosa</name>
    <dbReference type="NCBI Taxonomy" id="80854"/>
    <lineage>
        <taxon>Bacteria</taxon>
        <taxon>Pseudomonadati</taxon>
        <taxon>Pseudomonadota</taxon>
        <taxon>Gammaproteobacteria</taxon>
        <taxon>Alteromonadales</taxon>
        <taxon>Moritellaceae</taxon>
        <taxon>Moritella</taxon>
    </lineage>
</organism>
<keyword evidence="1" id="KW-0560">Oxidoreductase</keyword>
<evidence type="ECO:0000256" key="2">
    <source>
        <dbReference type="ARBA" id="ARBA00023223"/>
    </source>
</evidence>
<proteinExistence type="inferred from homology"/>
<name>A0A090IBZ7_9GAMM</name>
<dbReference type="Pfam" id="PF00175">
    <property type="entry name" value="NAD_binding_1"/>
    <property type="match status" value="1"/>
</dbReference>
<evidence type="ECO:0000313" key="7">
    <source>
        <dbReference type="EMBL" id="SGZ04878.1"/>
    </source>
</evidence>
<dbReference type="GeneID" id="61296454"/>
<reference evidence="7 9" key="2">
    <citation type="submission" date="2016-11" db="EMBL/GenBank/DDBJ databases">
        <authorList>
            <person name="Jaros S."/>
            <person name="Januszkiewicz K."/>
            <person name="Wedrychowicz H."/>
        </authorList>
    </citation>
    <scope>NUCLEOTIDE SEQUENCE [LARGE SCALE GENOMIC DNA]</scope>
    <source>
        <strain evidence="7">NVI 5450</strain>
    </source>
</reference>
<dbReference type="InterPro" id="IPR001433">
    <property type="entry name" value="OxRdtase_FAD/NAD-bd"/>
</dbReference>
<comment type="similarity">
    <text evidence="4">Belongs to the Fre/LuxG FAD/NAD(P) flavoprotein oxidoreductase family.</text>
</comment>
<dbReference type="KEGG" id="mvs:MVIS_0040"/>
<dbReference type="Gene3D" id="3.40.50.80">
    <property type="entry name" value="Nucleotide-binding domain of ferredoxin-NADP reductase (FNR) module"/>
    <property type="match status" value="1"/>
</dbReference>
<dbReference type="GO" id="GO:0008218">
    <property type="term" value="P:bioluminescence"/>
    <property type="evidence" value="ECO:0007669"/>
    <property type="project" value="UniProtKB-KW"/>
</dbReference>
<gene>
    <name evidence="6" type="ORF">MT2528_2620</name>
    <name evidence="7" type="ORF">NVI5450_2834</name>
</gene>
<dbReference type="OrthoDB" id="9806195at2"/>
<dbReference type="Gene3D" id="2.40.30.10">
    <property type="entry name" value="Translation factors"/>
    <property type="match status" value="1"/>
</dbReference>
<comment type="cofactor">
    <cofactor evidence="3">
        <name>[2Fe-2S] cluster</name>
        <dbReference type="ChEBI" id="CHEBI:190135"/>
    </cofactor>
</comment>
<dbReference type="InterPro" id="IPR017927">
    <property type="entry name" value="FAD-bd_FR_type"/>
</dbReference>
<reference evidence="6 8" key="1">
    <citation type="submission" date="2016-11" db="EMBL/GenBank/DDBJ databases">
        <authorList>
            <person name="Klemetsen T."/>
        </authorList>
    </citation>
    <scope>NUCLEOTIDE SEQUENCE [LARGE SCALE GENOMIC DNA]</scope>
    <source>
        <strain evidence="6">MT 2528</strain>
    </source>
</reference>
<dbReference type="STRING" id="80854.MVIS_0040"/>